<comment type="caution">
    <text evidence="2">The sequence shown here is derived from an EMBL/GenBank/DDBJ whole genome shotgun (WGS) entry which is preliminary data.</text>
</comment>
<name>A0A8H7VE53_9FUNG</name>
<accession>A0A8H7VE53</accession>
<feature type="region of interest" description="Disordered" evidence="1">
    <location>
        <begin position="472"/>
        <end position="527"/>
    </location>
</feature>
<gene>
    <name evidence="2" type="ORF">INT47_011337</name>
</gene>
<dbReference type="Proteomes" id="UP000603453">
    <property type="component" value="Unassembled WGS sequence"/>
</dbReference>
<feature type="compositionally biased region" description="Acidic residues" evidence="1">
    <location>
        <begin position="493"/>
        <end position="512"/>
    </location>
</feature>
<dbReference type="AlphaFoldDB" id="A0A8H7VE53"/>
<feature type="region of interest" description="Disordered" evidence="1">
    <location>
        <begin position="1"/>
        <end position="23"/>
    </location>
</feature>
<feature type="non-terminal residue" evidence="2">
    <location>
        <position position="1"/>
    </location>
</feature>
<evidence type="ECO:0000313" key="3">
    <source>
        <dbReference type="Proteomes" id="UP000603453"/>
    </source>
</evidence>
<keyword evidence="3" id="KW-1185">Reference proteome</keyword>
<feature type="compositionally biased region" description="Low complexity" evidence="1">
    <location>
        <begin position="472"/>
        <end position="492"/>
    </location>
</feature>
<proteinExistence type="predicted"/>
<reference evidence="2" key="1">
    <citation type="submission" date="2020-12" db="EMBL/GenBank/DDBJ databases">
        <title>Metabolic potential, ecology and presence of endohyphal bacteria is reflected in genomic diversity of Mucoromycotina.</title>
        <authorList>
            <person name="Muszewska A."/>
            <person name="Okrasinska A."/>
            <person name="Steczkiewicz K."/>
            <person name="Drgas O."/>
            <person name="Orlowska M."/>
            <person name="Perlinska-Lenart U."/>
            <person name="Aleksandrzak-Piekarczyk T."/>
            <person name="Szatraj K."/>
            <person name="Zielenkiewicz U."/>
            <person name="Pilsyk S."/>
            <person name="Malc E."/>
            <person name="Mieczkowski P."/>
            <person name="Kruszewska J.S."/>
            <person name="Biernat P."/>
            <person name="Pawlowska J."/>
        </authorList>
    </citation>
    <scope>NUCLEOTIDE SEQUENCE</scope>
    <source>
        <strain evidence="2">WA0000017839</strain>
    </source>
</reference>
<sequence length="527" mass="59522">MSNYPTIRNPLLPSPPASSTRSRFSKTELLSNLSLSNNSTLKSSISTASIRTFMSQTMSQISNASATFRFSSNKRIMPTTPSTVMGGFLSKSPTETSIDFTTKKKNSSSKKGSHNLAAAAVAEPLVHYNGPYHTLESFPIEKLNWIKDEQTSALVKNPLTNYHQSIVLRKPLTRSQTYPIASGNSTNHNNIAKPKAMFYLRVLQIIATDSSKSRLFRCGIQVNQETCLSSYVTSEKTGKHSSIAQFDETFLFDVDGPATATISVYAQNKGTHFFSSRTNKQEICLGRETITVSLHPKSKTTERFVLNSDPKAGQSNDFQLLVVHGTYISRRTQNMLNNTILFEDFITAYVRTSMVPRWDRFWGILRGVQFELYDFEYKENRPPLYIIPLDNFISAFDPSEEDEEEIRIDIGARGIALQFTEKAIHKHERRWMLDDLECRMYLLPESSAAAREWENKFNYVASIFNEVRGWDENSGASSSINSNTSDDYSYQSSDEDDDDEEEEGEEGADEDEHGAFTNHLTVPLKLM</sequence>
<dbReference type="EMBL" id="JAEPRD010000004">
    <property type="protein sequence ID" value="KAG2213188.1"/>
    <property type="molecule type" value="Genomic_DNA"/>
</dbReference>
<protein>
    <recommendedName>
        <fullName evidence="4">PH domain-containing protein</fullName>
    </recommendedName>
</protein>
<evidence type="ECO:0000256" key="1">
    <source>
        <dbReference type="SAM" id="MobiDB-lite"/>
    </source>
</evidence>
<organism evidence="2 3">
    <name type="scientific">Mucor saturninus</name>
    <dbReference type="NCBI Taxonomy" id="64648"/>
    <lineage>
        <taxon>Eukaryota</taxon>
        <taxon>Fungi</taxon>
        <taxon>Fungi incertae sedis</taxon>
        <taxon>Mucoromycota</taxon>
        <taxon>Mucoromycotina</taxon>
        <taxon>Mucoromycetes</taxon>
        <taxon>Mucorales</taxon>
        <taxon>Mucorineae</taxon>
        <taxon>Mucoraceae</taxon>
        <taxon>Mucor</taxon>
    </lineage>
</organism>
<evidence type="ECO:0000313" key="2">
    <source>
        <dbReference type="EMBL" id="KAG2213188.1"/>
    </source>
</evidence>
<evidence type="ECO:0008006" key="4">
    <source>
        <dbReference type="Google" id="ProtNLM"/>
    </source>
</evidence>
<dbReference type="OrthoDB" id="2261218at2759"/>